<sequence>MAQDDKRMQPNPGDVATPGTPGTGEAPCPDCQGKGMIGGQKCRTCDGTGIVIQGVAGG</sequence>
<evidence type="ECO:0000313" key="3">
    <source>
        <dbReference type="Proteomes" id="UP000600101"/>
    </source>
</evidence>
<keyword evidence="3" id="KW-1185">Reference proteome</keyword>
<dbReference type="InterPro" id="IPR036410">
    <property type="entry name" value="HSP_DnaJ_Cys-rich_dom_sf"/>
</dbReference>
<protein>
    <recommendedName>
        <fullName evidence="4">Molecular chaperone DnaJ</fullName>
    </recommendedName>
</protein>
<dbReference type="EMBL" id="JACOMF010000004">
    <property type="protein sequence ID" value="MBC4014633.1"/>
    <property type="molecule type" value="Genomic_DNA"/>
</dbReference>
<reference evidence="2" key="1">
    <citation type="submission" date="2020-08" db="EMBL/GenBank/DDBJ databases">
        <authorList>
            <person name="Hu Y."/>
            <person name="Nguyen S.V."/>
            <person name="Li F."/>
            <person name="Fanning S."/>
        </authorList>
    </citation>
    <scope>NUCLEOTIDE SEQUENCE</scope>
    <source>
        <strain evidence="2">SYSU D8009</strain>
    </source>
</reference>
<name>A0A9X0QWQ1_9PROT</name>
<accession>A0A9X0QWQ1</accession>
<organism evidence="2 3">
    <name type="scientific">Siccirubricoccus deserti</name>
    <dbReference type="NCBI Taxonomy" id="2013562"/>
    <lineage>
        <taxon>Bacteria</taxon>
        <taxon>Pseudomonadati</taxon>
        <taxon>Pseudomonadota</taxon>
        <taxon>Alphaproteobacteria</taxon>
        <taxon>Acetobacterales</taxon>
        <taxon>Roseomonadaceae</taxon>
        <taxon>Siccirubricoccus</taxon>
    </lineage>
</organism>
<gene>
    <name evidence="2" type="ORF">H7965_04780</name>
</gene>
<dbReference type="Proteomes" id="UP000600101">
    <property type="component" value="Unassembled WGS sequence"/>
</dbReference>
<dbReference type="RefSeq" id="WP_186769413.1">
    <property type="nucleotide sequence ID" value="NZ_JACOMF010000004.1"/>
</dbReference>
<dbReference type="SUPFAM" id="SSF57938">
    <property type="entry name" value="DnaJ/Hsp40 cysteine-rich domain"/>
    <property type="match status" value="1"/>
</dbReference>
<proteinExistence type="predicted"/>
<dbReference type="AlphaFoldDB" id="A0A9X0QWQ1"/>
<comment type="caution">
    <text evidence="2">The sequence shown here is derived from an EMBL/GenBank/DDBJ whole genome shotgun (WGS) entry which is preliminary data.</text>
</comment>
<evidence type="ECO:0000313" key="2">
    <source>
        <dbReference type="EMBL" id="MBC4014633.1"/>
    </source>
</evidence>
<dbReference type="Gene3D" id="6.20.20.10">
    <property type="match status" value="1"/>
</dbReference>
<feature type="region of interest" description="Disordered" evidence="1">
    <location>
        <begin position="1"/>
        <end position="28"/>
    </location>
</feature>
<evidence type="ECO:0000256" key="1">
    <source>
        <dbReference type="SAM" id="MobiDB-lite"/>
    </source>
</evidence>
<evidence type="ECO:0008006" key="4">
    <source>
        <dbReference type="Google" id="ProtNLM"/>
    </source>
</evidence>